<gene>
    <name evidence="2" type="ORF">G7B40_001720</name>
</gene>
<comment type="caution">
    <text evidence="2">The sequence shown here is derived from an EMBL/GenBank/DDBJ whole genome shotgun (WGS) entry which is preliminary data.</text>
</comment>
<dbReference type="EMBL" id="JAALHA020000001">
    <property type="protein sequence ID" value="MDR9893305.1"/>
    <property type="molecule type" value="Genomic_DNA"/>
</dbReference>
<dbReference type="SUPFAM" id="SSF49879">
    <property type="entry name" value="SMAD/FHA domain"/>
    <property type="match status" value="1"/>
</dbReference>
<organism evidence="2 3">
    <name type="scientific">Aetokthonos hydrillicola Thurmond2011</name>
    <dbReference type="NCBI Taxonomy" id="2712845"/>
    <lineage>
        <taxon>Bacteria</taxon>
        <taxon>Bacillati</taxon>
        <taxon>Cyanobacteriota</taxon>
        <taxon>Cyanophyceae</taxon>
        <taxon>Nostocales</taxon>
        <taxon>Hapalosiphonaceae</taxon>
        <taxon>Aetokthonos</taxon>
    </lineage>
</organism>
<proteinExistence type="predicted"/>
<reference evidence="3" key="1">
    <citation type="journal article" date="2021" name="Science">
        <title>Hunting the eagle killer: A cyanobacterial neurotoxin causes vacuolar myelinopathy.</title>
        <authorList>
            <person name="Breinlinger S."/>
            <person name="Phillips T.J."/>
            <person name="Haram B.N."/>
            <person name="Mares J."/>
            <person name="Martinez Yerena J.A."/>
            <person name="Hrouzek P."/>
            <person name="Sobotka R."/>
            <person name="Henderson W.M."/>
            <person name="Schmieder P."/>
            <person name="Williams S.M."/>
            <person name="Lauderdale J.D."/>
            <person name="Wilde H.D."/>
            <person name="Gerrin W."/>
            <person name="Kust A."/>
            <person name="Washington J.W."/>
            <person name="Wagner C."/>
            <person name="Geier B."/>
            <person name="Liebeke M."/>
            <person name="Enke H."/>
            <person name="Niedermeyer T.H.J."/>
            <person name="Wilde S.B."/>
        </authorList>
    </citation>
    <scope>NUCLEOTIDE SEQUENCE [LARGE SCALE GENOMIC DNA]</scope>
    <source>
        <strain evidence="3">Thurmond2011</strain>
    </source>
</reference>
<protein>
    <submittedName>
        <fullName evidence="2">FHA domain-containing protein</fullName>
    </submittedName>
</protein>
<evidence type="ECO:0000313" key="3">
    <source>
        <dbReference type="Proteomes" id="UP000667802"/>
    </source>
</evidence>
<keyword evidence="3" id="KW-1185">Reference proteome</keyword>
<dbReference type="Proteomes" id="UP000667802">
    <property type="component" value="Unassembled WGS sequence"/>
</dbReference>
<dbReference type="InterPro" id="IPR008984">
    <property type="entry name" value="SMAD_FHA_dom_sf"/>
</dbReference>
<dbReference type="SMART" id="SM00240">
    <property type="entry name" value="FHA"/>
    <property type="match status" value="1"/>
</dbReference>
<accession>A0AAP5I248</accession>
<feature type="domain" description="FHA" evidence="1">
    <location>
        <begin position="24"/>
        <end position="90"/>
    </location>
</feature>
<dbReference type="InterPro" id="IPR000253">
    <property type="entry name" value="FHA_dom"/>
</dbReference>
<dbReference type="RefSeq" id="WP_208343814.1">
    <property type="nucleotide sequence ID" value="NZ_CAWQFN010000376.1"/>
</dbReference>
<evidence type="ECO:0000313" key="2">
    <source>
        <dbReference type="EMBL" id="MDR9893305.1"/>
    </source>
</evidence>
<dbReference type="AlphaFoldDB" id="A0AAP5I248"/>
<name>A0AAP5I248_9CYAN</name>
<sequence>MKTIITIKINNADSLANFYLFEHYLIGSDKQKCQEILLSFSSPVELIILEHPKISGFHCTLYKDNLGYLIIDGWSKYKSRNGIYVNGKKTECKFLTNNDVIFLGCSEITLQYKEELSENEIPEY</sequence>
<dbReference type="Pfam" id="PF00498">
    <property type="entry name" value="FHA"/>
    <property type="match status" value="1"/>
</dbReference>
<evidence type="ECO:0000259" key="1">
    <source>
        <dbReference type="PROSITE" id="PS50006"/>
    </source>
</evidence>
<dbReference type="CDD" id="cd00060">
    <property type="entry name" value="FHA"/>
    <property type="match status" value="1"/>
</dbReference>
<dbReference type="Gene3D" id="2.60.200.20">
    <property type="match status" value="1"/>
</dbReference>
<dbReference type="PROSITE" id="PS50006">
    <property type="entry name" value="FHA_DOMAIN"/>
    <property type="match status" value="1"/>
</dbReference>